<dbReference type="PANTHER" id="PTHR38137">
    <property type="entry name" value="PRC-BARREL DOMAIN PROTEIN"/>
    <property type="match status" value="1"/>
</dbReference>
<gene>
    <name evidence="2" type="ordered locus">Metig_0411</name>
</gene>
<dbReference type="InterPro" id="IPR011033">
    <property type="entry name" value="PRC_barrel-like_sf"/>
</dbReference>
<dbReference type="PANTHER" id="PTHR38137:SF1">
    <property type="entry name" value="PRC-BARREL DOMAIN-CONTAINING PROTEIN"/>
    <property type="match status" value="1"/>
</dbReference>
<accession>F6BB82</accession>
<dbReference type="STRING" id="880724.Metig_0411"/>
<dbReference type="EMBL" id="CP002737">
    <property type="protein sequence ID" value="AEF95967.1"/>
    <property type="molecule type" value="Genomic_DNA"/>
</dbReference>
<keyword evidence="3" id="KW-1185">Reference proteome</keyword>
<dbReference type="RefSeq" id="WP_013798576.1">
    <property type="nucleotide sequence ID" value="NC_015562.1"/>
</dbReference>
<evidence type="ECO:0000313" key="3">
    <source>
        <dbReference type="Proteomes" id="UP000009227"/>
    </source>
</evidence>
<reference evidence="2 3" key="1">
    <citation type="submission" date="2011-05" db="EMBL/GenBank/DDBJ databases">
        <title>Complete sequence of Methanotorris igneus Kol 5.</title>
        <authorList>
            <consortium name="US DOE Joint Genome Institute"/>
            <person name="Lucas S."/>
            <person name="Han J."/>
            <person name="Lapidus A."/>
            <person name="Cheng J.-F."/>
            <person name="Goodwin L."/>
            <person name="Pitluck S."/>
            <person name="Peters L."/>
            <person name="Mikhailova N."/>
            <person name="Chertkov O."/>
            <person name="Han C."/>
            <person name="Tapia R."/>
            <person name="Land M."/>
            <person name="Hauser L."/>
            <person name="Kyrpides N."/>
            <person name="Ivanova N."/>
            <person name="Pagani I."/>
            <person name="Sieprawska-Lupa M."/>
            <person name="Whitman W."/>
            <person name="Woyke T."/>
        </authorList>
    </citation>
    <scope>NUCLEOTIDE SEQUENCE [LARGE SCALE GENOMIC DNA]</scope>
    <source>
        <strain evidence="3">DSM 5666 / JCM 11834 / Kol 5</strain>
    </source>
</reference>
<dbReference type="Proteomes" id="UP000009227">
    <property type="component" value="Chromosome"/>
</dbReference>
<dbReference type="InterPro" id="IPR027275">
    <property type="entry name" value="PRC-brl_dom"/>
</dbReference>
<proteinExistence type="predicted"/>
<dbReference type="OrthoDB" id="68960at2157"/>
<protein>
    <submittedName>
        <fullName evidence="2">PRC-barrel domain protein</fullName>
    </submittedName>
</protein>
<evidence type="ECO:0000313" key="2">
    <source>
        <dbReference type="EMBL" id="AEF95967.1"/>
    </source>
</evidence>
<evidence type="ECO:0000259" key="1">
    <source>
        <dbReference type="Pfam" id="PF05239"/>
    </source>
</evidence>
<dbReference type="GeneID" id="10643248"/>
<organism evidence="3">
    <name type="scientific">Methanotorris igneus (strain DSM 5666 / JCM 11834 / Kol 5)</name>
    <dbReference type="NCBI Taxonomy" id="880724"/>
    <lineage>
        <taxon>Archaea</taxon>
        <taxon>Methanobacteriati</taxon>
        <taxon>Methanobacteriota</taxon>
        <taxon>Methanomada group</taxon>
        <taxon>Methanococci</taxon>
        <taxon>Methanococcales</taxon>
        <taxon>Methanocaldococcaceae</taxon>
        <taxon>Methanotorris</taxon>
    </lineage>
</organism>
<name>F6BB82_METIK</name>
<dbReference type="HOGENOM" id="CLU_170070_0_0_2"/>
<dbReference type="Gene3D" id="2.30.30.240">
    <property type="entry name" value="PRC-barrel domain"/>
    <property type="match status" value="1"/>
</dbReference>
<sequence>MAIKISDILDKQIYTTTARYVGKVYDAILDTEKSAISGIVVSDVSNGCLRDLVGDVDKKIVLPYSLITSIGNIILIKPPAKMLVKTPNAEKGKATIKQKE</sequence>
<dbReference type="KEGG" id="mig:Metig_0411"/>
<dbReference type="Pfam" id="PF05239">
    <property type="entry name" value="PRC"/>
    <property type="match status" value="1"/>
</dbReference>
<dbReference type="AlphaFoldDB" id="F6BB82"/>
<dbReference type="SUPFAM" id="SSF50346">
    <property type="entry name" value="PRC-barrel domain"/>
    <property type="match status" value="1"/>
</dbReference>
<feature type="domain" description="PRC-barrel" evidence="1">
    <location>
        <begin position="3"/>
        <end position="82"/>
    </location>
</feature>